<organism evidence="1 2">
    <name type="scientific">Caenorhabditis japonica</name>
    <dbReference type="NCBI Taxonomy" id="281687"/>
    <lineage>
        <taxon>Eukaryota</taxon>
        <taxon>Metazoa</taxon>
        <taxon>Ecdysozoa</taxon>
        <taxon>Nematoda</taxon>
        <taxon>Chromadorea</taxon>
        <taxon>Rhabditida</taxon>
        <taxon>Rhabditina</taxon>
        <taxon>Rhabditomorpha</taxon>
        <taxon>Rhabditoidea</taxon>
        <taxon>Rhabditidae</taxon>
        <taxon>Peloderinae</taxon>
        <taxon>Caenorhabditis</taxon>
    </lineage>
</organism>
<dbReference type="Proteomes" id="UP000005237">
    <property type="component" value="Unassembled WGS sequence"/>
</dbReference>
<proteinExistence type="predicted"/>
<sequence>MFRNVPEPITGWPISLDVLNVLFKTEENYEKSVKLLKMTDEQLHKKFNEAGVQECGRCYEEFSDPELVTHRIIDHCSMRFPLEV</sequence>
<reference evidence="2" key="1">
    <citation type="submission" date="2010-08" db="EMBL/GenBank/DDBJ databases">
        <authorList>
            <consortium name="Caenorhabditis japonica Sequencing Consortium"/>
            <person name="Wilson R.K."/>
        </authorList>
    </citation>
    <scope>NUCLEOTIDE SEQUENCE [LARGE SCALE GENOMIC DNA]</scope>
    <source>
        <strain evidence="2">DF5081</strain>
    </source>
</reference>
<accession>A0A8R1EI33</accession>
<evidence type="ECO:0000313" key="1">
    <source>
        <dbReference type="EnsemblMetazoa" id="CJA34120.1"/>
    </source>
</evidence>
<dbReference type="AlphaFoldDB" id="A0A8R1EI33"/>
<reference evidence="1" key="2">
    <citation type="submission" date="2022-06" db="UniProtKB">
        <authorList>
            <consortium name="EnsemblMetazoa"/>
        </authorList>
    </citation>
    <scope>IDENTIFICATION</scope>
    <source>
        <strain evidence="1">DF5081</strain>
    </source>
</reference>
<keyword evidence="2" id="KW-1185">Reference proteome</keyword>
<name>A0A8R1EI33_CAEJA</name>
<evidence type="ECO:0000313" key="2">
    <source>
        <dbReference type="Proteomes" id="UP000005237"/>
    </source>
</evidence>
<dbReference type="EnsemblMetazoa" id="CJA34120.1">
    <property type="protein sequence ID" value="CJA34120.1"/>
    <property type="gene ID" value="WBGene00209967"/>
</dbReference>
<protein>
    <submittedName>
        <fullName evidence="1">Uncharacterized protein</fullName>
    </submittedName>
</protein>